<dbReference type="Pfam" id="PF03358">
    <property type="entry name" value="FMN_red"/>
    <property type="match status" value="1"/>
</dbReference>
<evidence type="ECO:0000256" key="1">
    <source>
        <dbReference type="ARBA" id="ARBA00022630"/>
    </source>
</evidence>
<evidence type="ECO:0000256" key="2">
    <source>
        <dbReference type="ARBA" id="ARBA00022643"/>
    </source>
</evidence>
<organism evidence="5 6">
    <name type="scientific">Pseudooceanicola antarcticus</name>
    <dbReference type="NCBI Taxonomy" id="1247613"/>
    <lineage>
        <taxon>Bacteria</taxon>
        <taxon>Pseudomonadati</taxon>
        <taxon>Pseudomonadota</taxon>
        <taxon>Alphaproteobacteria</taxon>
        <taxon>Rhodobacterales</taxon>
        <taxon>Paracoccaceae</taxon>
        <taxon>Pseudooceanicola</taxon>
    </lineage>
</organism>
<dbReference type="RefSeq" id="WP_097144594.1">
    <property type="nucleotide sequence ID" value="NZ_OBEA01000001.1"/>
</dbReference>
<dbReference type="AlphaFoldDB" id="A0A285HZZ4"/>
<protein>
    <submittedName>
        <fullName evidence="4">Flavodoxin family protein</fullName>
    </submittedName>
    <submittedName>
        <fullName evidence="5">NAD(P)H dehydrogenase (Quinone)</fullName>
    </submittedName>
</protein>
<dbReference type="Gene3D" id="3.40.50.360">
    <property type="match status" value="1"/>
</dbReference>
<dbReference type="Proteomes" id="UP000231702">
    <property type="component" value="Unassembled WGS sequence"/>
</dbReference>
<dbReference type="GO" id="GO:0010181">
    <property type="term" value="F:FMN binding"/>
    <property type="evidence" value="ECO:0007669"/>
    <property type="project" value="InterPro"/>
</dbReference>
<dbReference type="SUPFAM" id="SSF52218">
    <property type="entry name" value="Flavoproteins"/>
    <property type="match status" value="1"/>
</dbReference>
<dbReference type="EMBL" id="OBEA01000001">
    <property type="protein sequence ID" value="SNY41284.1"/>
    <property type="molecule type" value="Genomic_DNA"/>
</dbReference>
<dbReference type="InterPro" id="IPR029039">
    <property type="entry name" value="Flavoprotein-like_sf"/>
</dbReference>
<evidence type="ECO:0000313" key="5">
    <source>
        <dbReference type="EMBL" id="SNY41284.1"/>
    </source>
</evidence>
<name>A0A285HZZ4_9RHOB</name>
<keyword evidence="7" id="KW-1185">Reference proteome</keyword>
<dbReference type="InterPro" id="IPR008254">
    <property type="entry name" value="Flavodoxin/NO_synth"/>
</dbReference>
<gene>
    <name evidence="4" type="ORF">CVM39_06180</name>
    <name evidence="5" type="ORF">SAMN06297129_0845</name>
</gene>
<evidence type="ECO:0000313" key="6">
    <source>
        <dbReference type="Proteomes" id="UP000231655"/>
    </source>
</evidence>
<evidence type="ECO:0000259" key="3">
    <source>
        <dbReference type="PROSITE" id="PS50902"/>
    </source>
</evidence>
<dbReference type="Proteomes" id="UP000231655">
    <property type="component" value="Unassembled WGS sequence"/>
</dbReference>
<keyword evidence="2" id="KW-0288">FMN</keyword>
<dbReference type="GO" id="GO:0016491">
    <property type="term" value="F:oxidoreductase activity"/>
    <property type="evidence" value="ECO:0007669"/>
    <property type="project" value="InterPro"/>
</dbReference>
<proteinExistence type="predicted"/>
<dbReference type="OrthoDB" id="9801479at2"/>
<dbReference type="InterPro" id="IPR005025">
    <property type="entry name" value="FMN_Rdtase-like_dom"/>
</dbReference>
<reference evidence="5 6" key="1">
    <citation type="submission" date="2017-09" db="EMBL/GenBank/DDBJ databases">
        <authorList>
            <person name="Ehlers B."/>
            <person name="Leendertz F.H."/>
        </authorList>
    </citation>
    <scope>NUCLEOTIDE SEQUENCE [LARGE SCALE GENOMIC DNA]</scope>
    <source>
        <strain evidence="5 6">CGMCC 1.12662</strain>
    </source>
</reference>
<dbReference type="PROSITE" id="PS50902">
    <property type="entry name" value="FLAVODOXIN_LIKE"/>
    <property type="match status" value="1"/>
</dbReference>
<evidence type="ECO:0000313" key="4">
    <source>
        <dbReference type="EMBL" id="PJE30295.1"/>
    </source>
</evidence>
<evidence type="ECO:0000313" key="7">
    <source>
        <dbReference type="Proteomes" id="UP000231702"/>
    </source>
</evidence>
<reference evidence="4 7" key="2">
    <citation type="journal article" date="2018" name="Int. J. Syst. Evol. Microbiol.">
        <title>Pseudooceanicola lipolyticus sp. nov., a marine alphaproteobacterium, reclassification of Oceanicola flagellatus as Pseudooceanicola flagellatus comb. nov. and emended description of the genus Pseudooceanicola.</title>
        <authorList>
            <person name="Huang M.-M."/>
            <person name="Guo L.-L."/>
            <person name="Wu Y.-H."/>
            <person name="Lai Q.-L."/>
            <person name="Shao Z.-Z."/>
            <person name="Wang C.-S."/>
            <person name="Wu M."/>
            <person name="Xu X.-W."/>
        </authorList>
    </citation>
    <scope>NUCLEOTIDE SEQUENCE [LARGE SCALE GENOMIC DNA]</scope>
    <source>
        <strain evidence="4 7">Ar-45</strain>
    </source>
</reference>
<dbReference type="EMBL" id="PGTD01000013">
    <property type="protein sequence ID" value="PJE30295.1"/>
    <property type="molecule type" value="Genomic_DNA"/>
</dbReference>
<keyword evidence="1" id="KW-0285">Flavoprotein</keyword>
<accession>A0A285HZZ4</accession>
<feature type="domain" description="Flavodoxin-like" evidence="3">
    <location>
        <begin position="4"/>
        <end position="175"/>
    </location>
</feature>
<sequence>MSKLAITYWGGSGTITLVARAIAGGAAEAGAEPYLVDVSDLGAVDWALLEEAGAILMGSPTYMGGVAAGFKAFMDISGETIWSERRWKDKLAGGFTCGIQQAGDKLATLQALSVFAAQHAMLWVGQEAIGAPVFPERVGLNSSGTFLGLAVERALDGQLSAGCDASARLYGARVAGALNRWG</sequence>